<name>A0ABR2Y355_9PEZI</name>
<evidence type="ECO:0000313" key="3">
    <source>
        <dbReference type="Proteomes" id="UP001465668"/>
    </source>
</evidence>
<keyword evidence="3" id="KW-1185">Reference proteome</keyword>
<feature type="compositionally biased region" description="Polar residues" evidence="1">
    <location>
        <begin position="249"/>
        <end position="258"/>
    </location>
</feature>
<evidence type="ECO:0000313" key="2">
    <source>
        <dbReference type="EMBL" id="KAK9780385.1"/>
    </source>
</evidence>
<sequence length="341" mass="37682">MSSSHTQSTEDLKGKSNETNAPMDWENYYSEEEKEKLRKKGINPALKAEMDYYTGRSKESKGKGRIWYKIGDTPFGGSWVQKRKSWQQRRARPRSWVRCPACSQNPAHIPKTCHADKLAEIGALEIDMTPIGLKNYIISDEMKWPRPNTDNHDFPAIWNGVVPTEPACPWGPPSFSIAFDATSDLHVRSAINDLLQCQLPHGLEPSSATTSMTSFWTSAVSSSSSPLLPTFPSFRRPMLRGKTAKRTTGAVTTATLSNPTTTEKSPSPSPKPTEGVFIYFLMTISTGEYGGSVPNAEWIMFDTKLDDSTSNPFERASAGHINASGNIGLESVPWPPSFDGD</sequence>
<comment type="caution">
    <text evidence="2">The sequence shown here is derived from an EMBL/GenBank/DDBJ whole genome shotgun (WGS) entry which is preliminary data.</text>
</comment>
<feature type="region of interest" description="Disordered" evidence="1">
    <location>
        <begin position="243"/>
        <end position="270"/>
    </location>
</feature>
<dbReference type="EMBL" id="JARVKM010000006">
    <property type="protein sequence ID" value="KAK9780385.1"/>
    <property type="molecule type" value="Genomic_DNA"/>
</dbReference>
<protein>
    <submittedName>
        <fullName evidence="2">Uncharacterized protein</fullName>
    </submittedName>
</protein>
<reference evidence="2 3" key="1">
    <citation type="submission" date="2024-02" db="EMBL/GenBank/DDBJ databases">
        <title>First draft genome assembly of two strains of Seiridium cardinale.</title>
        <authorList>
            <person name="Emiliani G."/>
            <person name="Scali E."/>
        </authorList>
    </citation>
    <scope>NUCLEOTIDE SEQUENCE [LARGE SCALE GENOMIC DNA]</scope>
    <source>
        <strain evidence="2 3">BM-138-000479</strain>
    </source>
</reference>
<evidence type="ECO:0000256" key="1">
    <source>
        <dbReference type="SAM" id="MobiDB-lite"/>
    </source>
</evidence>
<gene>
    <name evidence="2" type="ORF">SCAR479_02500</name>
</gene>
<feature type="region of interest" description="Disordered" evidence="1">
    <location>
        <begin position="1"/>
        <end position="29"/>
    </location>
</feature>
<organism evidence="2 3">
    <name type="scientific">Seiridium cardinale</name>
    <dbReference type="NCBI Taxonomy" id="138064"/>
    <lineage>
        <taxon>Eukaryota</taxon>
        <taxon>Fungi</taxon>
        <taxon>Dikarya</taxon>
        <taxon>Ascomycota</taxon>
        <taxon>Pezizomycotina</taxon>
        <taxon>Sordariomycetes</taxon>
        <taxon>Xylariomycetidae</taxon>
        <taxon>Amphisphaeriales</taxon>
        <taxon>Sporocadaceae</taxon>
        <taxon>Seiridium</taxon>
    </lineage>
</organism>
<dbReference type="Proteomes" id="UP001465668">
    <property type="component" value="Unassembled WGS sequence"/>
</dbReference>
<proteinExistence type="predicted"/>
<accession>A0ABR2Y355</accession>